<evidence type="ECO:0000313" key="2">
    <source>
        <dbReference type="EMBL" id="RDB59768.1"/>
    </source>
</evidence>
<dbReference type="Proteomes" id="UP000253975">
    <property type="component" value="Unassembled WGS sequence"/>
</dbReference>
<dbReference type="CDD" id="cd00865">
    <property type="entry name" value="PEBP_bact_arch"/>
    <property type="match status" value="1"/>
</dbReference>
<dbReference type="InterPro" id="IPR036610">
    <property type="entry name" value="PEBP-like_sf"/>
</dbReference>
<dbReference type="NCBIfam" id="TIGR00481">
    <property type="entry name" value="YbhB/YbcL family Raf kinase inhibitor-like protein"/>
    <property type="match status" value="1"/>
</dbReference>
<dbReference type="SUPFAM" id="SSF49777">
    <property type="entry name" value="PEBP-like"/>
    <property type="match status" value="1"/>
</dbReference>
<reference evidence="2 3" key="1">
    <citation type="journal article" date="2018" name="Elife">
        <title>Discovery and characterization of a prevalent human gut bacterial enzyme sufficient for the inactivation of a family of plant toxins.</title>
        <authorList>
            <person name="Koppel N."/>
            <person name="Bisanz J.E."/>
            <person name="Pandelia M.E."/>
            <person name="Turnbaugh P.J."/>
            <person name="Balskus E.P."/>
        </authorList>
    </citation>
    <scope>NUCLEOTIDE SEQUENCE [LARGE SCALE GENOMIC DNA]</scope>
    <source>
        <strain evidence="2 3">OB21 GAM31</strain>
    </source>
</reference>
<comment type="caution">
    <text evidence="2">The sequence shown here is derived from an EMBL/GenBank/DDBJ whole genome shotgun (WGS) entry which is preliminary data.</text>
</comment>
<sequence length="166" mass="18856">MRIQMELDRGYLPDAYGKYAAPEDCYEWSCRRSFPFTVEGVPYGTRALAVFFIDWDSVPVCGFPWIHWCAYVNGDFEGDIEFPDDLSRNEHSRLVQGYNSAAKSEPERGVGYVGPCPPDRDHKYTLQVIALDDEPLVEAPFWANELLDACRGHAIDEAGRILPSRC</sequence>
<name>A0A369LNW7_9ACTN</name>
<accession>A0A369LNW7</accession>
<dbReference type="InterPro" id="IPR008914">
    <property type="entry name" value="PEBP"/>
</dbReference>
<proteinExistence type="inferred from homology"/>
<evidence type="ECO:0000313" key="3">
    <source>
        <dbReference type="Proteomes" id="UP000253975"/>
    </source>
</evidence>
<comment type="similarity">
    <text evidence="1">Belongs to the UPF0098 family.</text>
</comment>
<dbReference type="AlphaFoldDB" id="A0A369LNW7"/>
<evidence type="ECO:0000256" key="1">
    <source>
        <dbReference type="ARBA" id="ARBA00007120"/>
    </source>
</evidence>
<dbReference type="RefSeq" id="WP_114615160.1">
    <property type="nucleotide sequence ID" value="NZ_PPTO01000004.1"/>
</dbReference>
<dbReference type="Gene3D" id="3.90.280.10">
    <property type="entry name" value="PEBP-like"/>
    <property type="match status" value="1"/>
</dbReference>
<protein>
    <submittedName>
        <fullName evidence="2">YbhB/YbcL family Raf kinase inhibitor-like protein</fullName>
    </submittedName>
</protein>
<organism evidence="2 3">
    <name type="scientific">Slackia isoflavoniconvertens</name>
    <dbReference type="NCBI Taxonomy" id="572010"/>
    <lineage>
        <taxon>Bacteria</taxon>
        <taxon>Bacillati</taxon>
        <taxon>Actinomycetota</taxon>
        <taxon>Coriobacteriia</taxon>
        <taxon>Eggerthellales</taxon>
        <taxon>Eggerthellaceae</taxon>
        <taxon>Slackia</taxon>
    </lineage>
</organism>
<dbReference type="Pfam" id="PF01161">
    <property type="entry name" value="PBP"/>
    <property type="match status" value="1"/>
</dbReference>
<dbReference type="EMBL" id="PPTO01000004">
    <property type="protein sequence ID" value="RDB59768.1"/>
    <property type="molecule type" value="Genomic_DNA"/>
</dbReference>
<gene>
    <name evidence="2" type="ORF">C1881_03545</name>
</gene>
<dbReference type="InterPro" id="IPR005247">
    <property type="entry name" value="YbhB_YbcL/LppC-like"/>
</dbReference>